<dbReference type="PANTHER" id="PTHR11802:SF113">
    <property type="entry name" value="SERINE CARBOXYPEPTIDASE CTSA-4.1"/>
    <property type="match status" value="1"/>
</dbReference>
<dbReference type="InterPro" id="IPR001563">
    <property type="entry name" value="Peptidase_S10"/>
</dbReference>
<dbReference type="PRINTS" id="PR00724">
    <property type="entry name" value="CRBOXYPTASEC"/>
</dbReference>
<evidence type="ECO:0000256" key="7">
    <source>
        <dbReference type="SAM" id="SignalP"/>
    </source>
</evidence>
<keyword evidence="4" id="KW-0645">Protease</keyword>
<evidence type="ECO:0000256" key="4">
    <source>
        <dbReference type="ARBA" id="ARBA00022670"/>
    </source>
</evidence>
<feature type="chain" id="PRO_5042855136" description="carboxypeptidase C" evidence="7">
    <location>
        <begin position="25"/>
        <end position="560"/>
    </location>
</feature>
<keyword evidence="6" id="KW-0325">Glycoprotein</keyword>
<keyword evidence="9" id="KW-1185">Reference proteome</keyword>
<dbReference type="GO" id="GO:0000324">
    <property type="term" value="C:fungal-type vacuole"/>
    <property type="evidence" value="ECO:0007669"/>
    <property type="project" value="TreeGrafter"/>
</dbReference>
<dbReference type="Pfam" id="PF00450">
    <property type="entry name" value="Peptidase_S10"/>
    <property type="match status" value="1"/>
</dbReference>
<evidence type="ECO:0000256" key="2">
    <source>
        <dbReference type="ARBA" id="ARBA00012446"/>
    </source>
</evidence>
<accession>A0AAN6GHI2</accession>
<dbReference type="GO" id="GO:0004185">
    <property type="term" value="F:serine-type carboxypeptidase activity"/>
    <property type="evidence" value="ECO:0007669"/>
    <property type="project" value="UniProtKB-EC"/>
</dbReference>
<feature type="signal peptide" evidence="7">
    <location>
        <begin position="1"/>
        <end position="24"/>
    </location>
</feature>
<keyword evidence="3" id="KW-0121">Carboxypeptidase</keyword>
<dbReference type="Gene3D" id="3.40.50.1820">
    <property type="entry name" value="alpha/beta hydrolase"/>
    <property type="match status" value="1"/>
</dbReference>
<name>A0AAN6GHI2_9BASI</name>
<evidence type="ECO:0000313" key="8">
    <source>
        <dbReference type="EMBL" id="KAK0537665.1"/>
    </source>
</evidence>
<comment type="similarity">
    <text evidence="1">Belongs to the peptidase S10 family.</text>
</comment>
<evidence type="ECO:0000256" key="1">
    <source>
        <dbReference type="ARBA" id="ARBA00009431"/>
    </source>
</evidence>
<dbReference type="SUPFAM" id="SSF53474">
    <property type="entry name" value="alpha/beta-Hydrolases"/>
    <property type="match status" value="1"/>
</dbReference>
<dbReference type="InterPro" id="IPR033124">
    <property type="entry name" value="Ser_caboxypep_his_AS"/>
</dbReference>
<evidence type="ECO:0000256" key="3">
    <source>
        <dbReference type="ARBA" id="ARBA00022645"/>
    </source>
</evidence>
<dbReference type="InterPro" id="IPR029058">
    <property type="entry name" value="AB_hydrolase_fold"/>
</dbReference>
<evidence type="ECO:0000256" key="5">
    <source>
        <dbReference type="ARBA" id="ARBA00022801"/>
    </source>
</evidence>
<proteinExistence type="inferred from homology"/>
<comment type="caution">
    <text evidence="8">The sequence shown here is derived from an EMBL/GenBank/DDBJ whole genome shotgun (WGS) entry which is preliminary data.</text>
</comment>
<keyword evidence="7" id="KW-0732">Signal</keyword>
<dbReference type="PANTHER" id="PTHR11802">
    <property type="entry name" value="SERINE PROTEASE FAMILY S10 SERINE CARBOXYPEPTIDASE"/>
    <property type="match status" value="1"/>
</dbReference>
<dbReference type="EC" id="3.4.16.5" evidence="2"/>
<gene>
    <name evidence="8" type="ORF">OC842_001540</name>
</gene>
<protein>
    <recommendedName>
        <fullName evidence="2">carboxypeptidase C</fullName>
        <ecNumber evidence="2">3.4.16.5</ecNumber>
    </recommendedName>
</protein>
<evidence type="ECO:0000256" key="6">
    <source>
        <dbReference type="ARBA" id="ARBA00023180"/>
    </source>
</evidence>
<reference evidence="8" key="1">
    <citation type="journal article" date="2023" name="PhytoFront">
        <title>Draft Genome Resources of Seven Strains of Tilletia horrida, Causal Agent of Kernel Smut of Rice.</title>
        <authorList>
            <person name="Khanal S."/>
            <person name="Antony Babu S."/>
            <person name="Zhou X.G."/>
        </authorList>
    </citation>
    <scope>NUCLEOTIDE SEQUENCE</scope>
    <source>
        <strain evidence="8">TX3</strain>
    </source>
</reference>
<organism evidence="8 9">
    <name type="scientific">Tilletia horrida</name>
    <dbReference type="NCBI Taxonomy" id="155126"/>
    <lineage>
        <taxon>Eukaryota</taxon>
        <taxon>Fungi</taxon>
        <taxon>Dikarya</taxon>
        <taxon>Basidiomycota</taxon>
        <taxon>Ustilaginomycotina</taxon>
        <taxon>Exobasidiomycetes</taxon>
        <taxon>Tilletiales</taxon>
        <taxon>Tilletiaceae</taxon>
        <taxon>Tilletia</taxon>
    </lineage>
</organism>
<dbReference type="GO" id="GO:0006508">
    <property type="term" value="P:proteolysis"/>
    <property type="evidence" value="ECO:0007669"/>
    <property type="project" value="UniProtKB-KW"/>
</dbReference>
<sequence>MRFSVQPLVAAGAAVLSALAFARAQEDVQYPFALAGWDDIATTQRIELPLASSAGGVSNARVRSVESRIAAHSAQHRGAAGFTTLTHVEFPHVSVRIRQHGGGGKATTAKERGALDDPEAWCDPTVTSWTGFIDTIDGKSLWFQAFESRSNPDKDPLLLWTNGGPGCSSAIGLFQELGPCLVPLRNGAMPSGPPINGTIFNPHSWNSQSSIIFIDQPADVGFSYTRYGVHTYDADQGARDVYAFLRVFLAAFTKFADNDLVFATESYGGRYGPRYASEIVDRNAAIRHSAARKGQGADRSKLINLKALSVGNGLTAPSVQLGAYYDMACTRKGGAKKPVLSISTCKRMEVWKKKCDKFLPIYCRDEFARDECAMYTQACSDELFDPYMRSGQNPYNIEDNCKGGLEPNLCYDVVADIRAYLDRADVRELIGAPSLEQKGNFSMCANNVEDGFAASGDALLDNVGLLERGIKVFIYAGTLDWICTWLGNKKWLWDMDWSGRKAFLAAEKRDWVVDGTVAGETQSAAGLTWATVLGAGHMVPYDKPRESKEMLYRWLRGERL</sequence>
<keyword evidence="5" id="KW-0378">Hydrolase</keyword>
<dbReference type="PROSITE" id="PS00560">
    <property type="entry name" value="CARBOXYPEPT_SER_HIS"/>
    <property type="match status" value="1"/>
</dbReference>
<evidence type="ECO:0000313" key="9">
    <source>
        <dbReference type="Proteomes" id="UP001176521"/>
    </source>
</evidence>
<dbReference type="EMBL" id="JAPDMQ010000056">
    <property type="protein sequence ID" value="KAK0537665.1"/>
    <property type="molecule type" value="Genomic_DNA"/>
</dbReference>
<dbReference type="Proteomes" id="UP001176521">
    <property type="component" value="Unassembled WGS sequence"/>
</dbReference>
<dbReference type="AlphaFoldDB" id="A0AAN6GHI2"/>
<dbReference type="Gene3D" id="1.10.287.410">
    <property type="match status" value="1"/>
</dbReference>